<dbReference type="SUPFAM" id="SSF56784">
    <property type="entry name" value="HAD-like"/>
    <property type="match status" value="1"/>
</dbReference>
<dbReference type="Proteomes" id="UP000187609">
    <property type="component" value="Unassembled WGS sequence"/>
</dbReference>
<evidence type="ECO:0000313" key="2">
    <source>
        <dbReference type="Proteomes" id="UP000187609"/>
    </source>
</evidence>
<evidence type="ECO:0008006" key="3">
    <source>
        <dbReference type="Google" id="ProtNLM"/>
    </source>
</evidence>
<dbReference type="PANTHER" id="PTHR43611">
    <property type="entry name" value="ALPHA-D-GLUCOSE 1-PHOSPHATE PHOSPHATASE"/>
    <property type="match status" value="1"/>
</dbReference>
<dbReference type="AlphaFoldDB" id="A0A1J6J826"/>
<protein>
    <recommendedName>
        <fullName evidence="3">Flavin mononucleotide hydrolase 1, chloroplatic</fullName>
    </recommendedName>
</protein>
<dbReference type="InterPro" id="IPR036412">
    <property type="entry name" value="HAD-like_sf"/>
</dbReference>
<dbReference type="InterPro" id="IPR006439">
    <property type="entry name" value="HAD-SF_hydro_IA"/>
</dbReference>
<dbReference type="Gramene" id="OIT03345">
    <property type="protein sequence ID" value="OIT03345"/>
    <property type="gene ID" value="A4A49_36654"/>
</dbReference>
<dbReference type="NCBIfam" id="TIGR01509">
    <property type="entry name" value="HAD-SF-IA-v3"/>
    <property type="match status" value="1"/>
</dbReference>
<evidence type="ECO:0000313" key="1">
    <source>
        <dbReference type="EMBL" id="OIT03345.1"/>
    </source>
</evidence>
<dbReference type="InterPro" id="IPR023214">
    <property type="entry name" value="HAD_sf"/>
</dbReference>
<dbReference type="EMBL" id="MJEQ01037187">
    <property type="protein sequence ID" value="OIT03345.1"/>
    <property type="molecule type" value="Genomic_DNA"/>
</dbReference>
<dbReference type="OMA" id="FIDDRMT"/>
<comment type="caution">
    <text evidence="1">The sequence shown here is derived from an EMBL/GenBank/DDBJ whole genome shotgun (WGS) entry which is preliminary data.</text>
</comment>
<dbReference type="Pfam" id="PF00702">
    <property type="entry name" value="Hydrolase"/>
    <property type="match status" value="1"/>
</dbReference>
<dbReference type="SMR" id="A0A1J6J826"/>
<reference evidence="1" key="1">
    <citation type="submission" date="2016-11" db="EMBL/GenBank/DDBJ databases">
        <title>The genome of Nicotiana attenuata.</title>
        <authorList>
            <person name="Xu S."/>
            <person name="Brockmoeller T."/>
            <person name="Gaquerel E."/>
            <person name="Navarro A."/>
            <person name="Kuhl H."/>
            <person name="Gase K."/>
            <person name="Ling Z."/>
            <person name="Zhou W."/>
            <person name="Kreitzer C."/>
            <person name="Stanke M."/>
            <person name="Tang H."/>
            <person name="Lyons E."/>
            <person name="Pandey P."/>
            <person name="Pandey S.P."/>
            <person name="Timmermann B."/>
            <person name="Baldwin I.T."/>
        </authorList>
    </citation>
    <scope>NUCLEOTIDE SEQUENCE [LARGE SCALE GENOMIC DNA]</scope>
    <source>
        <strain evidence="1">UT</strain>
    </source>
</reference>
<dbReference type="Gene3D" id="3.40.50.1000">
    <property type="entry name" value="HAD superfamily/HAD-like"/>
    <property type="match status" value="1"/>
</dbReference>
<keyword evidence="2" id="KW-1185">Reference proteome</keyword>
<sequence length="260" mass="29742">MALLISWRPSASNISSFPFIVKKTSPKSAKMGFFNNNISCSVTSTMAGQSQRKLPILLFDVMDTIVRDPFYNEIPAFFRMPMKELLECKHPTTWIEFEKGLITEGECARRFFKDGRPFDLEGLKNCMQRAYSYIEGVEGLLNSLKENGYEIHAFTNYPIWYQMIEDKLKLSNYLSWTFCSCIFGKRKPDPDFYLEVVKHLNVEASSCIFVDDRMRNVEAAVEVGLNGLQFKNADLLRKDLSLLGVNISTNENPDLAECSS</sequence>
<organism evidence="1 2">
    <name type="scientific">Nicotiana attenuata</name>
    <name type="common">Coyote tobacco</name>
    <dbReference type="NCBI Taxonomy" id="49451"/>
    <lineage>
        <taxon>Eukaryota</taxon>
        <taxon>Viridiplantae</taxon>
        <taxon>Streptophyta</taxon>
        <taxon>Embryophyta</taxon>
        <taxon>Tracheophyta</taxon>
        <taxon>Spermatophyta</taxon>
        <taxon>Magnoliopsida</taxon>
        <taxon>eudicotyledons</taxon>
        <taxon>Gunneridae</taxon>
        <taxon>Pentapetalae</taxon>
        <taxon>asterids</taxon>
        <taxon>lamiids</taxon>
        <taxon>Solanales</taxon>
        <taxon>Solanaceae</taxon>
        <taxon>Nicotianoideae</taxon>
        <taxon>Nicotianeae</taxon>
        <taxon>Nicotiana</taxon>
    </lineage>
</organism>
<accession>A0A1J6J826</accession>
<dbReference type="PANTHER" id="PTHR43611:SF3">
    <property type="entry name" value="FLAVIN MONONUCLEOTIDE HYDROLASE 1, CHLOROPLATIC"/>
    <property type="match status" value="1"/>
</dbReference>
<dbReference type="STRING" id="49451.A0A1J6J826"/>
<proteinExistence type="predicted"/>
<name>A0A1J6J826_NICAT</name>
<gene>
    <name evidence="1" type="ORF">A4A49_36654</name>
</gene>